<dbReference type="Proteomes" id="UP000658305">
    <property type="component" value="Unassembled WGS sequence"/>
</dbReference>
<accession>A0ABQ3F809</accession>
<reference evidence="3" key="1">
    <citation type="journal article" date="2019" name="Int. J. Syst. Evol. Microbiol.">
        <title>The Global Catalogue of Microorganisms (GCM) 10K type strain sequencing project: providing services to taxonomists for standard genome sequencing and annotation.</title>
        <authorList>
            <consortium name="The Broad Institute Genomics Platform"/>
            <consortium name="The Broad Institute Genome Sequencing Center for Infectious Disease"/>
            <person name="Wu L."/>
            <person name="Ma J."/>
        </authorList>
    </citation>
    <scope>NUCLEOTIDE SEQUENCE [LARGE SCALE GENOMIC DNA]</scope>
    <source>
        <strain evidence="3">KCTC 23298</strain>
    </source>
</reference>
<proteinExistence type="predicted"/>
<evidence type="ECO:0000256" key="1">
    <source>
        <dbReference type="SAM" id="Phobius"/>
    </source>
</evidence>
<keyword evidence="1" id="KW-0472">Membrane</keyword>
<name>A0ABQ3F809_9RHOB</name>
<keyword evidence="1" id="KW-0812">Transmembrane</keyword>
<dbReference type="GO" id="GO:0003677">
    <property type="term" value="F:DNA binding"/>
    <property type="evidence" value="ECO:0007669"/>
    <property type="project" value="UniProtKB-KW"/>
</dbReference>
<organism evidence="2 3">
    <name type="scientific">Gemmobacter nanjingensis</name>
    <dbReference type="NCBI Taxonomy" id="488454"/>
    <lineage>
        <taxon>Bacteria</taxon>
        <taxon>Pseudomonadati</taxon>
        <taxon>Pseudomonadota</taxon>
        <taxon>Alphaproteobacteria</taxon>
        <taxon>Rhodobacterales</taxon>
        <taxon>Paracoccaceae</taxon>
        <taxon>Gemmobacter</taxon>
    </lineage>
</organism>
<keyword evidence="3" id="KW-1185">Reference proteome</keyword>
<protein>
    <submittedName>
        <fullName evidence="2">DNA-binding protein</fullName>
    </submittedName>
</protein>
<dbReference type="RefSeq" id="WP_189380224.1">
    <property type="nucleotide sequence ID" value="NZ_BMYI01000001.1"/>
</dbReference>
<feature type="transmembrane region" description="Helical" evidence="1">
    <location>
        <begin position="20"/>
        <end position="40"/>
    </location>
</feature>
<dbReference type="EMBL" id="BMYI01000001">
    <property type="protein sequence ID" value="GHC12770.1"/>
    <property type="molecule type" value="Genomic_DNA"/>
</dbReference>
<keyword evidence="1" id="KW-1133">Transmembrane helix</keyword>
<evidence type="ECO:0000313" key="3">
    <source>
        <dbReference type="Proteomes" id="UP000658305"/>
    </source>
</evidence>
<comment type="caution">
    <text evidence="2">The sequence shown here is derived from an EMBL/GenBank/DDBJ whole genome shotgun (WGS) entry which is preliminary data.</text>
</comment>
<gene>
    <name evidence="2" type="ORF">GCM10007291_07600</name>
</gene>
<keyword evidence="2" id="KW-0238">DNA-binding</keyword>
<evidence type="ECO:0000313" key="2">
    <source>
        <dbReference type="EMBL" id="GHC12770.1"/>
    </source>
</evidence>
<sequence>MGKLAPITYQPRMLGQTEAAAYIGVSVSTLLTLGIPRRVLGRRKLFDRIDLDAYVSGLPYEGERDEVAECDALFGVVRR</sequence>